<protein>
    <submittedName>
        <fullName evidence="9">ABC transporter permease</fullName>
    </submittedName>
</protein>
<comment type="subcellular location">
    <subcellularLocation>
        <location evidence="1">Cell membrane</location>
        <topology evidence="1">Multi-pass membrane protein</topology>
    </subcellularLocation>
</comment>
<evidence type="ECO:0000313" key="10">
    <source>
        <dbReference type="Proteomes" id="UP000620874"/>
    </source>
</evidence>
<evidence type="ECO:0000256" key="4">
    <source>
        <dbReference type="ARBA" id="ARBA00022989"/>
    </source>
</evidence>
<dbReference type="InterPro" id="IPR025857">
    <property type="entry name" value="MacB_PCD"/>
</dbReference>
<feature type="transmembrane region" description="Helical" evidence="6">
    <location>
        <begin position="657"/>
        <end position="680"/>
    </location>
</feature>
<dbReference type="Proteomes" id="UP000620874">
    <property type="component" value="Unassembled WGS sequence"/>
</dbReference>
<keyword evidence="4 6" id="KW-1133">Transmembrane helix</keyword>
<evidence type="ECO:0000256" key="3">
    <source>
        <dbReference type="ARBA" id="ARBA00022692"/>
    </source>
</evidence>
<feature type="transmembrane region" description="Helical" evidence="6">
    <location>
        <begin position="745"/>
        <end position="768"/>
    </location>
</feature>
<feature type="transmembrane region" description="Helical" evidence="6">
    <location>
        <begin position="403"/>
        <end position="427"/>
    </location>
</feature>
<comment type="caution">
    <text evidence="9">The sequence shown here is derived from an EMBL/GenBank/DDBJ whole genome shotgun (WGS) entry which is preliminary data.</text>
</comment>
<dbReference type="RefSeq" id="WP_191764147.1">
    <property type="nucleotide sequence ID" value="NZ_JACSPP010000028.1"/>
</dbReference>
<feature type="domain" description="ABC3 transporter permease C-terminal" evidence="7">
    <location>
        <begin position="660"/>
        <end position="772"/>
    </location>
</feature>
<evidence type="ECO:0000313" key="9">
    <source>
        <dbReference type="EMBL" id="MBD8040739.1"/>
    </source>
</evidence>
<keyword evidence="10" id="KW-1185">Reference proteome</keyword>
<keyword evidence="3 6" id="KW-0812">Transmembrane</keyword>
<gene>
    <name evidence="9" type="ORF">H9625_09890</name>
</gene>
<evidence type="ECO:0000256" key="6">
    <source>
        <dbReference type="SAM" id="Phobius"/>
    </source>
</evidence>
<name>A0ABR8Y956_9BACT</name>
<feature type="transmembrane region" description="Helical" evidence="6">
    <location>
        <begin position="700"/>
        <end position="725"/>
    </location>
</feature>
<dbReference type="PANTHER" id="PTHR30572">
    <property type="entry name" value="MEMBRANE COMPONENT OF TRANSPORTER-RELATED"/>
    <property type="match status" value="1"/>
</dbReference>
<feature type="transmembrane region" description="Helical" evidence="6">
    <location>
        <begin position="265"/>
        <end position="289"/>
    </location>
</feature>
<feature type="transmembrane region" description="Helical" evidence="6">
    <location>
        <begin position="357"/>
        <end position="382"/>
    </location>
</feature>
<evidence type="ECO:0000256" key="2">
    <source>
        <dbReference type="ARBA" id="ARBA00022475"/>
    </source>
</evidence>
<dbReference type="PANTHER" id="PTHR30572:SF18">
    <property type="entry name" value="ABC-TYPE MACROLIDE FAMILY EXPORT SYSTEM PERMEASE COMPONENT 2"/>
    <property type="match status" value="1"/>
</dbReference>
<accession>A0ABR8Y956</accession>
<keyword evidence="2" id="KW-1003">Cell membrane</keyword>
<keyword evidence="5 6" id="KW-0472">Membrane</keyword>
<sequence>MSYYQLLRLIIRGWWRNKLFTVVAWGSLVIGILCVSLLGAFVLHEYRADKVIPDGERILRLTQQVSMGEQAATTFIYGPDVPQIVSAFPEIETSTRVSKRSKVSVVYRDETFSIERFMLADSTFLDFFPLEAVQGSWQEVQVQPDAIALEEKTALRIFGSSDCLGESLAMTVDGDVRPMVVKVVFRNPAQALLSVGALSLSAGSDDGEACFIKLREGTDLDKFRQKFAETLLPTVLGKGHLDTQTLHESYFDTSVQDLVLRHRSLVILVIGGVVALLVLLVACFNYLNLGLTRLLDRMRMLHIEVFAGASRKDIYRQLFLDTCLMIGLAFICSFLLMNDLLPLFNRLMDVELTMGYILSYQVLPWLLLGGIVLAGIPAFFISRKLQSLTESEYRWFYQGKIRRLLVSCFQGGQFVVTLVLFSVFLIIHSQLELIKKDNLRFEGVIDVYVEKDWGPPVSAWMEEARHWQGVKEVTLSETGLFEESMAIIGKSGNPEDIVWIDMVSCRKDFLDFYRLELIDSEQTARLLPATAYPVVVNETFVKKFVPDGINPIGEQVSKYLPDEPLFDNRTIVGVVRDFRKRSLSESVWPLFISLNDVSSADVQTLSVRVEEGRKAEVLKQLRRKWEEVYPDRTFVYQDIGGILEEANRDVVMLTDILSLYAAISLLLTFSGLFSLVRYTVRLRQREIALRKIHGASLGQIQWILSCSYVAGVAIAFLIAVPLVYACMLPWLEHFRYYAPISVSHFMIPLVITAGVIFLTVWLIGYKVAKMNPAEVIKRE</sequence>
<feature type="transmembrane region" description="Helical" evidence="6">
    <location>
        <begin position="318"/>
        <end position="337"/>
    </location>
</feature>
<dbReference type="EMBL" id="JACSPP010000028">
    <property type="protein sequence ID" value="MBD8040739.1"/>
    <property type="molecule type" value="Genomic_DNA"/>
</dbReference>
<feature type="domain" description="MacB-like periplasmic core" evidence="8">
    <location>
        <begin position="27"/>
        <end position="227"/>
    </location>
</feature>
<evidence type="ECO:0000256" key="5">
    <source>
        <dbReference type="ARBA" id="ARBA00023136"/>
    </source>
</evidence>
<proteinExistence type="predicted"/>
<evidence type="ECO:0000259" key="7">
    <source>
        <dbReference type="Pfam" id="PF02687"/>
    </source>
</evidence>
<dbReference type="Pfam" id="PF02687">
    <property type="entry name" value="FtsX"/>
    <property type="match status" value="2"/>
</dbReference>
<dbReference type="Pfam" id="PF12704">
    <property type="entry name" value="MacB_PCD"/>
    <property type="match status" value="1"/>
</dbReference>
<dbReference type="InterPro" id="IPR050250">
    <property type="entry name" value="Macrolide_Exporter_MacB"/>
</dbReference>
<evidence type="ECO:0000256" key="1">
    <source>
        <dbReference type="ARBA" id="ARBA00004651"/>
    </source>
</evidence>
<reference evidence="9 10" key="1">
    <citation type="submission" date="2020-08" db="EMBL/GenBank/DDBJ databases">
        <title>A Genomic Blueprint of the Chicken Gut Microbiome.</title>
        <authorList>
            <person name="Gilroy R."/>
            <person name="Ravi A."/>
            <person name="Getino M."/>
            <person name="Pursley I."/>
            <person name="Horton D.L."/>
            <person name="Alikhan N.-F."/>
            <person name="Baker D."/>
            <person name="Gharbi K."/>
            <person name="Hall N."/>
            <person name="Watson M."/>
            <person name="Adriaenssens E.M."/>
            <person name="Foster-Nyarko E."/>
            <person name="Jarju S."/>
            <person name="Secka A."/>
            <person name="Antonio M."/>
            <person name="Oren A."/>
            <person name="Chaudhuri R."/>
            <person name="La Ragione R.M."/>
            <person name="Hildebrand F."/>
            <person name="Pallen M.J."/>
        </authorList>
    </citation>
    <scope>NUCLEOTIDE SEQUENCE [LARGE SCALE GENOMIC DNA]</scope>
    <source>
        <strain evidence="9 10">Sa1CVN1</strain>
    </source>
</reference>
<organism evidence="9 10">
    <name type="scientific">Phocaeicola intestinalis</name>
    <dbReference type="NCBI Taxonomy" id="2762212"/>
    <lineage>
        <taxon>Bacteria</taxon>
        <taxon>Pseudomonadati</taxon>
        <taxon>Bacteroidota</taxon>
        <taxon>Bacteroidia</taxon>
        <taxon>Bacteroidales</taxon>
        <taxon>Bacteroidaceae</taxon>
        <taxon>Phocaeicola</taxon>
    </lineage>
</organism>
<feature type="transmembrane region" description="Helical" evidence="6">
    <location>
        <begin position="20"/>
        <end position="43"/>
    </location>
</feature>
<evidence type="ECO:0000259" key="8">
    <source>
        <dbReference type="Pfam" id="PF12704"/>
    </source>
</evidence>
<dbReference type="InterPro" id="IPR003838">
    <property type="entry name" value="ABC3_permease_C"/>
</dbReference>
<feature type="domain" description="ABC3 transporter permease C-terminal" evidence="7">
    <location>
        <begin position="273"/>
        <end position="385"/>
    </location>
</feature>